<dbReference type="AlphaFoldDB" id="A0A9D2B3R1"/>
<evidence type="ECO:0000256" key="2">
    <source>
        <dbReference type="ARBA" id="ARBA00004742"/>
    </source>
</evidence>
<keyword evidence="7 11" id="KW-0408">Iron</keyword>
<comment type="catalytic activity">
    <reaction evidence="10 11">
        <text>L-serine = pyruvate + NH4(+)</text>
        <dbReference type="Rhea" id="RHEA:19169"/>
        <dbReference type="ChEBI" id="CHEBI:15361"/>
        <dbReference type="ChEBI" id="CHEBI:28938"/>
        <dbReference type="ChEBI" id="CHEBI:33384"/>
        <dbReference type="EC" id="4.3.1.17"/>
    </reaction>
</comment>
<evidence type="ECO:0000256" key="9">
    <source>
        <dbReference type="ARBA" id="ARBA00023239"/>
    </source>
</evidence>
<comment type="caution">
    <text evidence="13">The sequence shown here is derived from an EMBL/GenBank/DDBJ whole genome shotgun (WGS) entry which is preliminary data.</text>
</comment>
<evidence type="ECO:0000256" key="3">
    <source>
        <dbReference type="ARBA" id="ARBA00008636"/>
    </source>
</evidence>
<dbReference type="InterPro" id="IPR004642">
    <property type="entry name" value="Ser_deHydtase_asu"/>
</dbReference>
<evidence type="ECO:0000256" key="7">
    <source>
        <dbReference type="ARBA" id="ARBA00023004"/>
    </source>
</evidence>
<dbReference type="NCBIfam" id="TIGR00718">
    <property type="entry name" value="sda_alpha"/>
    <property type="match status" value="1"/>
</dbReference>
<evidence type="ECO:0000256" key="4">
    <source>
        <dbReference type="ARBA" id="ARBA00022432"/>
    </source>
</evidence>
<dbReference type="PANTHER" id="PTHR30182">
    <property type="entry name" value="L-SERINE DEHYDRATASE"/>
    <property type="match status" value="1"/>
</dbReference>
<proteinExistence type="inferred from homology"/>
<name>A0A9D2B3R1_9FIRM</name>
<organism evidence="13 14">
    <name type="scientific">Candidatus Blautia gallistercoris</name>
    <dbReference type="NCBI Taxonomy" id="2838490"/>
    <lineage>
        <taxon>Bacteria</taxon>
        <taxon>Bacillati</taxon>
        <taxon>Bacillota</taxon>
        <taxon>Clostridia</taxon>
        <taxon>Lachnospirales</taxon>
        <taxon>Lachnospiraceae</taxon>
        <taxon>Blautia</taxon>
    </lineage>
</organism>
<evidence type="ECO:0000256" key="10">
    <source>
        <dbReference type="ARBA" id="ARBA00049406"/>
    </source>
</evidence>
<feature type="domain" description="Serine dehydratase-like alpha subunit" evidence="12">
    <location>
        <begin position="16"/>
        <end position="276"/>
    </location>
</feature>
<reference evidence="13" key="2">
    <citation type="submission" date="2021-04" db="EMBL/GenBank/DDBJ databases">
        <authorList>
            <person name="Gilroy R."/>
        </authorList>
    </citation>
    <scope>NUCLEOTIDE SEQUENCE</scope>
    <source>
        <strain evidence="13">ChiSjej1B19-8411</strain>
    </source>
</reference>
<reference evidence="13" key="1">
    <citation type="journal article" date="2021" name="PeerJ">
        <title>Extensive microbial diversity within the chicken gut microbiome revealed by metagenomics and culture.</title>
        <authorList>
            <person name="Gilroy R."/>
            <person name="Ravi A."/>
            <person name="Getino M."/>
            <person name="Pursley I."/>
            <person name="Horton D.L."/>
            <person name="Alikhan N.F."/>
            <person name="Baker D."/>
            <person name="Gharbi K."/>
            <person name="Hall N."/>
            <person name="Watson M."/>
            <person name="Adriaenssens E.M."/>
            <person name="Foster-Nyarko E."/>
            <person name="Jarju S."/>
            <person name="Secka A."/>
            <person name="Antonio M."/>
            <person name="Oren A."/>
            <person name="Chaudhuri R.R."/>
            <person name="La Ragione R."/>
            <person name="Hildebrand F."/>
            <person name="Pallen M.J."/>
        </authorList>
    </citation>
    <scope>NUCLEOTIDE SEQUENCE</scope>
    <source>
        <strain evidence="13">ChiSjej1B19-8411</strain>
    </source>
</reference>
<sequence>MDFKNGQELLKLCEQEQCSVSEIMKRREVSNGEMTMEQIEERMRKSLSIMKDSVQESISSPHKSMSGLIGGEARKITDYGKREDSLGGSLMNKMIAYSMAVLEMNASMGVIVAAPTAGSSGVLPGVLLSLQEEKNWTDEQVCAGLFHASAIGYLLMRNASVAGAEAGCQAEVGAASAMAAGAVVEIMGGTPEMSLQAASMALSNLLGLVCDPVAGLVEIPCQSRNAMGAANALACAEVILSGVQMQIPFDEMADAMYKVGRRIPYELRETALGGCAATPTGCRMKCR</sequence>
<gene>
    <name evidence="13" type="primary">sdaAA</name>
    <name evidence="13" type="ORF">IAA45_11880</name>
</gene>
<evidence type="ECO:0000259" key="12">
    <source>
        <dbReference type="Pfam" id="PF03313"/>
    </source>
</evidence>
<dbReference type="GO" id="GO:0046872">
    <property type="term" value="F:metal ion binding"/>
    <property type="evidence" value="ECO:0007669"/>
    <property type="project" value="UniProtKB-KW"/>
</dbReference>
<keyword evidence="5 11" id="KW-0004">4Fe-4S</keyword>
<evidence type="ECO:0000256" key="5">
    <source>
        <dbReference type="ARBA" id="ARBA00022485"/>
    </source>
</evidence>
<dbReference type="PANTHER" id="PTHR30182:SF1">
    <property type="entry name" value="L-SERINE DEHYDRATASE 1"/>
    <property type="match status" value="1"/>
</dbReference>
<keyword evidence="4 11" id="KW-0312">Gluconeogenesis</keyword>
<keyword evidence="6 11" id="KW-0479">Metal-binding</keyword>
<dbReference type="Pfam" id="PF03313">
    <property type="entry name" value="SDH_alpha"/>
    <property type="match status" value="1"/>
</dbReference>
<evidence type="ECO:0000256" key="8">
    <source>
        <dbReference type="ARBA" id="ARBA00023014"/>
    </source>
</evidence>
<dbReference type="InterPro" id="IPR051318">
    <property type="entry name" value="Fe-S_L-Ser"/>
</dbReference>
<evidence type="ECO:0000256" key="1">
    <source>
        <dbReference type="ARBA" id="ARBA00001966"/>
    </source>
</evidence>
<keyword evidence="9 11" id="KW-0456">Lyase</keyword>
<dbReference type="Proteomes" id="UP000886817">
    <property type="component" value="Unassembled WGS sequence"/>
</dbReference>
<comment type="pathway">
    <text evidence="2">Carbohydrate biosynthesis; gluconeogenesis.</text>
</comment>
<dbReference type="GO" id="GO:0051539">
    <property type="term" value="F:4 iron, 4 sulfur cluster binding"/>
    <property type="evidence" value="ECO:0007669"/>
    <property type="project" value="UniProtKB-UniRule"/>
</dbReference>
<dbReference type="EC" id="4.3.1.17" evidence="11"/>
<evidence type="ECO:0000313" key="14">
    <source>
        <dbReference type="Proteomes" id="UP000886817"/>
    </source>
</evidence>
<evidence type="ECO:0000256" key="6">
    <source>
        <dbReference type="ARBA" id="ARBA00022723"/>
    </source>
</evidence>
<dbReference type="GO" id="GO:0006094">
    <property type="term" value="P:gluconeogenesis"/>
    <property type="evidence" value="ECO:0007669"/>
    <property type="project" value="UniProtKB-KW"/>
</dbReference>
<keyword evidence="8 11" id="KW-0411">Iron-sulfur</keyword>
<evidence type="ECO:0000256" key="11">
    <source>
        <dbReference type="RuleBase" id="RU366059"/>
    </source>
</evidence>
<comment type="cofactor">
    <cofactor evidence="1 11">
        <name>[4Fe-4S] cluster</name>
        <dbReference type="ChEBI" id="CHEBI:49883"/>
    </cofactor>
</comment>
<protein>
    <recommendedName>
        <fullName evidence="11">L-serine dehydratase</fullName>
        <ecNumber evidence="11">4.3.1.17</ecNumber>
    </recommendedName>
</protein>
<comment type="similarity">
    <text evidence="3 11">Belongs to the iron-sulfur dependent L-serine dehydratase family.</text>
</comment>
<dbReference type="EMBL" id="DXEX01000252">
    <property type="protein sequence ID" value="HIX60397.1"/>
    <property type="molecule type" value="Genomic_DNA"/>
</dbReference>
<accession>A0A9D2B3R1</accession>
<dbReference type="GO" id="GO:0003941">
    <property type="term" value="F:L-serine ammonia-lyase activity"/>
    <property type="evidence" value="ECO:0007669"/>
    <property type="project" value="UniProtKB-UniRule"/>
</dbReference>
<evidence type="ECO:0000313" key="13">
    <source>
        <dbReference type="EMBL" id="HIX60397.1"/>
    </source>
</evidence>
<dbReference type="InterPro" id="IPR005130">
    <property type="entry name" value="Ser_deHydtase-like_asu"/>
</dbReference>